<protein>
    <submittedName>
        <fullName evidence="2">Uncharacterized protein</fullName>
    </submittedName>
</protein>
<evidence type="ECO:0000256" key="1">
    <source>
        <dbReference type="SAM" id="MobiDB-lite"/>
    </source>
</evidence>
<reference evidence="2 3" key="1">
    <citation type="submission" date="2019-03" db="EMBL/GenBank/DDBJ databases">
        <title>First draft genome of Liparis tanakae, snailfish: a comprehensive survey of snailfish specific genes.</title>
        <authorList>
            <person name="Kim W."/>
            <person name="Song I."/>
            <person name="Jeong J.-H."/>
            <person name="Kim D."/>
            <person name="Kim S."/>
            <person name="Ryu S."/>
            <person name="Song J.Y."/>
            <person name="Lee S.K."/>
        </authorList>
    </citation>
    <scope>NUCLEOTIDE SEQUENCE [LARGE SCALE GENOMIC DNA]</scope>
    <source>
        <tissue evidence="2">Muscle</tissue>
    </source>
</reference>
<dbReference type="EMBL" id="SRLO01000075">
    <property type="protein sequence ID" value="TNN78206.1"/>
    <property type="molecule type" value="Genomic_DNA"/>
</dbReference>
<organism evidence="2 3">
    <name type="scientific">Liparis tanakae</name>
    <name type="common">Tanaka's snailfish</name>
    <dbReference type="NCBI Taxonomy" id="230148"/>
    <lineage>
        <taxon>Eukaryota</taxon>
        <taxon>Metazoa</taxon>
        <taxon>Chordata</taxon>
        <taxon>Craniata</taxon>
        <taxon>Vertebrata</taxon>
        <taxon>Euteleostomi</taxon>
        <taxon>Actinopterygii</taxon>
        <taxon>Neopterygii</taxon>
        <taxon>Teleostei</taxon>
        <taxon>Neoteleostei</taxon>
        <taxon>Acanthomorphata</taxon>
        <taxon>Eupercaria</taxon>
        <taxon>Perciformes</taxon>
        <taxon>Cottioidei</taxon>
        <taxon>Cottales</taxon>
        <taxon>Liparidae</taxon>
        <taxon>Liparis</taxon>
    </lineage>
</organism>
<comment type="caution">
    <text evidence="2">The sequence shown here is derived from an EMBL/GenBank/DDBJ whole genome shotgun (WGS) entry which is preliminary data.</text>
</comment>
<sequence length="118" mass="13540">MCPTRSGEKLRIERWMKRPEGLGVEQAKSEMKSYGSPHASRCDSASISEASGRFARHSSCSPRRKKSYLWKDTRLSDDEAKHQRKVPLSEQENTPEGTFQPVWHQKWRPQSSVNNPGL</sequence>
<proteinExistence type="predicted"/>
<evidence type="ECO:0000313" key="3">
    <source>
        <dbReference type="Proteomes" id="UP000314294"/>
    </source>
</evidence>
<dbReference type="AlphaFoldDB" id="A0A4Z2IK08"/>
<keyword evidence="3" id="KW-1185">Reference proteome</keyword>
<feature type="compositionally biased region" description="Polar residues" evidence="1">
    <location>
        <begin position="108"/>
        <end position="118"/>
    </location>
</feature>
<feature type="compositionally biased region" description="Basic and acidic residues" evidence="1">
    <location>
        <begin position="69"/>
        <end position="81"/>
    </location>
</feature>
<evidence type="ECO:0000313" key="2">
    <source>
        <dbReference type="EMBL" id="TNN78206.1"/>
    </source>
</evidence>
<dbReference type="Proteomes" id="UP000314294">
    <property type="component" value="Unassembled WGS sequence"/>
</dbReference>
<accession>A0A4Z2IK08</accession>
<name>A0A4Z2IK08_9TELE</name>
<feature type="region of interest" description="Disordered" evidence="1">
    <location>
        <begin position="23"/>
        <end position="118"/>
    </location>
</feature>
<gene>
    <name evidence="2" type="ORF">EYF80_011446</name>
</gene>